<dbReference type="RefSeq" id="WP_248636140.1">
    <property type="nucleotide sequence ID" value="NZ_JALPTH010000025.1"/>
</dbReference>
<accession>A0ABT0IG78</accession>
<dbReference type="InterPro" id="IPR011051">
    <property type="entry name" value="RmlC_Cupin_sf"/>
</dbReference>
<evidence type="ECO:0000313" key="3">
    <source>
        <dbReference type="Proteomes" id="UP001522868"/>
    </source>
</evidence>
<dbReference type="InterPro" id="IPR013096">
    <property type="entry name" value="Cupin_2"/>
</dbReference>
<dbReference type="InterPro" id="IPR014710">
    <property type="entry name" value="RmlC-like_jellyroll"/>
</dbReference>
<dbReference type="Pfam" id="PF07883">
    <property type="entry name" value="Cupin_2"/>
    <property type="match status" value="1"/>
</dbReference>
<reference evidence="2 3" key="1">
    <citation type="submission" date="2022-04" db="EMBL/GenBank/DDBJ databases">
        <title>Streptomyces sp. nov. LCR6-01 isolated from Lichen of Dirinaria sp.</title>
        <authorList>
            <person name="Kanchanasin P."/>
            <person name="Tanasupawat S."/>
            <person name="Phongsopitanun W."/>
        </authorList>
    </citation>
    <scope>NUCLEOTIDE SEQUENCE [LARGE SCALE GENOMIC DNA]</scope>
    <source>
        <strain evidence="2 3">LCR6-01</strain>
    </source>
</reference>
<dbReference type="PANTHER" id="PTHR36440:SF1">
    <property type="entry name" value="PUTATIVE (AFU_ORTHOLOGUE AFUA_8G07350)-RELATED"/>
    <property type="match status" value="1"/>
</dbReference>
<gene>
    <name evidence="2" type="ORF">M1O15_23650</name>
</gene>
<dbReference type="InterPro" id="IPR053146">
    <property type="entry name" value="QDO-like"/>
</dbReference>
<proteinExistence type="predicted"/>
<keyword evidence="3" id="KW-1185">Reference proteome</keyword>
<evidence type="ECO:0000313" key="2">
    <source>
        <dbReference type="EMBL" id="MCK8680336.1"/>
    </source>
</evidence>
<dbReference type="Proteomes" id="UP001522868">
    <property type="component" value="Unassembled WGS sequence"/>
</dbReference>
<organism evidence="2 3">
    <name type="scientific">Streptomyces lichenis</name>
    <dbReference type="NCBI Taxonomy" id="2306967"/>
    <lineage>
        <taxon>Bacteria</taxon>
        <taxon>Bacillati</taxon>
        <taxon>Actinomycetota</taxon>
        <taxon>Actinomycetes</taxon>
        <taxon>Kitasatosporales</taxon>
        <taxon>Streptomycetaceae</taxon>
        <taxon>Streptomyces</taxon>
    </lineage>
</organism>
<comment type="caution">
    <text evidence="2">The sequence shown here is derived from an EMBL/GenBank/DDBJ whole genome shotgun (WGS) entry which is preliminary data.</text>
</comment>
<dbReference type="SUPFAM" id="SSF51182">
    <property type="entry name" value="RmlC-like cupins"/>
    <property type="match status" value="1"/>
</dbReference>
<evidence type="ECO:0000259" key="1">
    <source>
        <dbReference type="Pfam" id="PF07883"/>
    </source>
</evidence>
<feature type="domain" description="Cupin type-2" evidence="1">
    <location>
        <begin position="44"/>
        <end position="108"/>
    </location>
</feature>
<dbReference type="Gene3D" id="2.60.120.10">
    <property type="entry name" value="Jelly Rolls"/>
    <property type="match status" value="1"/>
</dbReference>
<sequence>MSYPIVVTTDGGTRIQGPTGMPMTVKLGGAQTAGAYSLIEYTHAPRTAGPPPHVHHHHEEAFHVVSGELSLEVDGRTVVLGPGDYALVPRGAVHRPYNAGAVPVDFFFLTSPAMDGFFVEMADLNAATGGAPPQELLVELGARWDAEFTGFGPGRGDGTGTVRMVNE</sequence>
<name>A0ABT0IG78_9ACTN</name>
<dbReference type="PANTHER" id="PTHR36440">
    <property type="entry name" value="PUTATIVE (AFU_ORTHOLOGUE AFUA_8G07350)-RELATED"/>
    <property type="match status" value="1"/>
</dbReference>
<dbReference type="EMBL" id="JALPTH010000025">
    <property type="protein sequence ID" value="MCK8680336.1"/>
    <property type="molecule type" value="Genomic_DNA"/>
</dbReference>
<protein>
    <submittedName>
        <fullName evidence="2">Cupin domain-containing protein</fullName>
    </submittedName>
</protein>